<name>A0AAW1SKD7_9CHLO</name>
<keyword evidence="11" id="KW-0539">Nucleus</keyword>
<evidence type="ECO:0000256" key="3">
    <source>
        <dbReference type="ARBA" id="ARBA00004123"/>
    </source>
</evidence>
<evidence type="ECO:0000256" key="9">
    <source>
        <dbReference type="ARBA" id="ARBA00022942"/>
    </source>
</evidence>
<keyword evidence="8" id="KW-0378">Hydrolase</keyword>
<comment type="catalytic activity">
    <reaction evidence="1">
        <text>Cleavage of peptide bonds with very broad specificity.</text>
        <dbReference type="EC" id="3.4.25.1"/>
    </reaction>
</comment>
<dbReference type="Gene3D" id="3.60.20.10">
    <property type="entry name" value="Glutamine Phosphoribosylpyrophosphate, subunit 1, domain 1"/>
    <property type="match status" value="1"/>
</dbReference>
<evidence type="ECO:0000256" key="2">
    <source>
        <dbReference type="ARBA" id="ARBA00002000"/>
    </source>
</evidence>
<dbReference type="CDD" id="cd03761">
    <property type="entry name" value="proteasome_beta_type_5"/>
    <property type="match status" value="1"/>
</dbReference>
<dbReference type="GO" id="GO:2000640">
    <property type="term" value="P:positive regulation of SREBP signaling pathway"/>
    <property type="evidence" value="ECO:0007669"/>
    <property type="project" value="InterPro"/>
</dbReference>
<dbReference type="InterPro" id="IPR016050">
    <property type="entry name" value="Proteasome_bsu_CS"/>
</dbReference>
<dbReference type="FunFam" id="3.60.20.10:FF:000034">
    <property type="entry name" value="Proteasome subunit beta"/>
    <property type="match status" value="1"/>
</dbReference>
<evidence type="ECO:0000313" key="13">
    <source>
        <dbReference type="EMBL" id="KAK9846329.1"/>
    </source>
</evidence>
<evidence type="ECO:0000256" key="7">
    <source>
        <dbReference type="ARBA" id="ARBA00022698"/>
    </source>
</evidence>
<dbReference type="InterPro" id="IPR001353">
    <property type="entry name" value="Proteasome_sua/b"/>
</dbReference>
<dbReference type="AlphaFoldDB" id="A0AAW1SKD7"/>
<keyword evidence="5" id="KW-0963">Cytoplasm</keyword>
<dbReference type="GO" id="GO:0005839">
    <property type="term" value="C:proteasome core complex"/>
    <property type="evidence" value="ECO:0007669"/>
    <property type="project" value="InterPro"/>
</dbReference>
<gene>
    <name evidence="13" type="ORF">WJX81_001614</name>
</gene>
<evidence type="ECO:0000256" key="5">
    <source>
        <dbReference type="ARBA" id="ARBA00022490"/>
    </source>
</evidence>
<dbReference type="PRINTS" id="PR00141">
    <property type="entry name" value="PROTEASOME"/>
</dbReference>
<comment type="function">
    <text evidence="2">The proteasome is a multicatalytic proteinase complex which is characterized by its ability to cleave peptides with Arg, Phe, Tyr, Leu, and Glu adjacent to the leaving group at neutral or slightly basic pH. The proteasome has an ATP-dependent proteolytic activity.</text>
</comment>
<dbReference type="Pfam" id="PF00227">
    <property type="entry name" value="Proteasome"/>
    <property type="match status" value="1"/>
</dbReference>
<dbReference type="GO" id="GO:0005737">
    <property type="term" value="C:cytoplasm"/>
    <property type="evidence" value="ECO:0007669"/>
    <property type="project" value="TreeGrafter"/>
</dbReference>
<dbReference type="SUPFAM" id="SSF56235">
    <property type="entry name" value="N-terminal nucleophile aminohydrolases (Ntn hydrolases)"/>
    <property type="match status" value="1"/>
</dbReference>
<protein>
    <recommendedName>
        <fullName evidence="4">proteasome endopeptidase complex</fullName>
        <ecNumber evidence="4">3.4.25.1</ecNumber>
    </recommendedName>
</protein>
<dbReference type="InterPro" id="IPR023333">
    <property type="entry name" value="Proteasome_suB-type"/>
</dbReference>
<sequence>MLRRDVPRYDLQKGKEGLGACNNTVQGRWLLTDSQGFVCPRSALDVQSGCCSSGERYTCDTCNLENKCCEEFEHCVSCCQAPQHSNASILLEVYRGPDRPDTGRWGSVFEYCRNKCRTSSKSTVHENAYLSSLHHCFSASGKPTTPSPPVPQLSAGAAALAGDKGQPCAAVCEAAGRRCAPEHFAALNDCNRLREHFACEAGCEADAPAPENPGYMDAGAPKAQRPTMCLVLDAAQLGQAALDLSFLEPSTSLADRHPELERSAGDNGCMQSFPLPQVQDVDSFERDAVAYVKPNHGTTTLGFIFKHGVVIAVDSRASQGSYVSSQTVKKVIEINPFLLGTMAGGAADCQFWQRNLGQQCRLYELNNGRRISVCAASKLLANTMFSYKGYGLSMGTMIAGWDPTGPGLYYVDSDGQRTKGQVFSVGSGSLYAYGVLDNGYKWDMDVEDAIELGRRSIYHATFRDAVSGGSVSVYHVTEKGWTKVRGNDVGQLHFEYYPTQEMHPCYGSDPI</sequence>
<dbReference type="InterPro" id="IPR029055">
    <property type="entry name" value="Ntn_hydrolases_N"/>
</dbReference>
<evidence type="ECO:0000256" key="12">
    <source>
        <dbReference type="PIRSR" id="PIRSR600243-1"/>
    </source>
</evidence>
<keyword evidence="10" id="KW-0865">Zymogen</keyword>
<dbReference type="GO" id="GO:0005634">
    <property type="term" value="C:nucleus"/>
    <property type="evidence" value="ECO:0007669"/>
    <property type="project" value="UniProtKB-SubCell"/>
</dbReference>
<keyword evidence="14" id="KW-1185">Reference proteome</keyword>
<evidence type="ECO:0000256" key="10">
    <source>
        <dbReference type="ARBA" id="ARBA00023145"/>
    </source>
</evidence>
<comment type="subcellular location">
    <subcellularLocation>
        <location evidence="3">Nucleus</location>
    </subcellularLocation>
</comment>
<proteinExistence type="predicted"/>
<dbReference type="Proteomes" id="UP001445335">
    <property type="component" value="Unassembled WGS sequence"/>
</dbReference>
<evidence type="ECO:0000256" key="6">
    <source>
        <dbReference type="ARBA" id="ARBA00022670"/>
    </source>
</evidence>
<reference evidence="13 14" key="1">
    <citation type="journal article" date="2024" name="Nat. Commun.">
        <title>Phylogenomics reveals the evolutionary origins of lichenization in chlorophyte algae.</title>
        <authorList>
            <person name="Puginier C."/>
            <person name="Libourel C."/>
            <person name="Otte J."/>
            <person name="Skaloud P."/>
            <person name="Haon M."/>
            <person name="Grisel S."/>
            <person name="Petersen M."/>
            <person name="Berrin J.G."/>
            <person name="Delaux P.M."/>
            <person name="Dal Grande F."/>
            <person name="Keller J."/>
        </authorList>
    </citation>
    <scope>NUCLEOTIDE SEQUENCE [LARGE SCALE GENOMIC DNA]</scope>
    <source>
        <strain evidence="13 14">SAG 245.80</strain>
    </source>
</reference>
<dbReference type="InterPro" id="IPR019352">
    <property type="entry name" value="SPRING1"/>
</dbReference>
<dbReference type="EC" id="3.4.25.1" evidence="4"/>
<evidence type="ECO:0000256" key="4">
    <source>
        <dbReference type="ARBA" id="ARBA00012039"/>
    </source>
</evidence>
<comment type="caution">
    <text evidence="13">The sequence shown here is derived from an EMBL/GenBank/DDBJ whole genome shotgun (WGS) entry which is preliminary data.</text>
</comment>
<accession>A0AAW1SKD7</accession>
<evidence type="ECO:0000256" key="8">
    <source>
        <dbReference type="ARBA" id="ARBA00022801"/>
    </source>
</evidence>
<evidence type="ECO:0000256" key="11">
    <source>
        <dbReference type="ARBA" id="ARBA00023242"/>
    </source>
</evidence>
<keyword evidence="6" id="KW-0645">Protease</keyword>
<dbReference type="PANTHER" id="PTHR32194:SF3">
    <property type="entry name" value="PROTEASOME SUBUNIT BETA"/>
    <property type="match status" value="1"/>
</dbReference>
<dbReference type="GO" id="GO:0051603">
    <property type="term" value="P:proteolysis involved in protein catabolic process"/>
    <property type="evidence" value="ECO:0007669"/>
    <property type="project" value="InterPro"/>
</dbReference>
<dbReference type="InterPro" id="IPR000243">
    <property type="entry name" value="Pept_T1A_subB"/>
</dbReference>
<dbReference type="PANTHER" id="PTHR32194">
    <property type="entry name" value="METALLOPROTEASE TLDD"/>
    <property type="match status" value="1"/>
</dbReference>
<dbReference type="PROSITE" id="PS51476">
    <property type="entry name" value="PROTEASOME_BETA_2"/>
    <property type="match status" value="1"/>
</dbReference>
<keyword evidence="9" id="KW-0647">Proteasome</keyword>
<feature type="active site" description="Nucleophile" evidence="12">
    <location>
        <position position="298"/>
    </location>
</feature>
<keyword evidence="7" id="KW-0888">Threonine protease</keyword>
<dbReference type="GO" id="GO:0004298">
    <property type="term" value="F:threonine-type endopeptidase activity"/>
    <property type="evidence" value="ECO:0007669"/>
    <property type="project" value="UniProtKB-KW"/>
</dbReference>
<evidence type="ECO:0000256" key="1">
    <source>
        <dbReference type="ARBA" id="ARBA00001198"/>
    </source>
</evidence>
<dbReference type="Pfam" id="PF10218">
    <property type="entry name" value="SPRING1"/>
    <property type="match status" value="1"/>
</dbReference>
<evidence type="ECO:0000313" key="14">
    <source>
        <dbReference type="Proteomes" id="UP001445335"/>
    </source>
</evidence>
<organism evidence="13 14">
    <name type="scientific">Elliptochloris bilobata</name>
    <dbReference type="NCBI Taxonomy" id="381761"/>
    <lineage>
        <taxon>Eukaryota</taxon>
        <taxon>Viridiplantae</taxon>
        <taxon>Chlorophyta</taxon>
        <taxon>core chlorophytes</taxon>
        <taxon>Trebouxiophyceae</taxon>
        <taxon>Trebouxiophyceae incertae sedis</taxon>
        <taxon>Elliptochloris clade</taxon>
        <taxon>Elliptochloris</taxon>
    </lineage>
</organism>
<dbReference type="EMBL" id="JALJOU010000001">
    <property type="protein sequence ID" value="KAK9846329.1"/>
    <property type="molecule type" value="Genomic_DNA"/>
</dbReference>
<dbReference type="PROSITE" id="PS00854">
    <property type="entry name" value="PROTEASOME_BETA_1"/>
    <property type="match status" value="1"/>
</dbReference>